<feature type="transmembrane region" description="Helical" evidence="1">
    <location>
        <begin position="110"/>
        <end position="127"/>
    </location>
</feature>
<comment type="caution">
    <text evidence="2">The sequence shown here is derived from an EMBL/GenBank/DDBJ whole genome shotgun (WGS) entry which is preliminary data.</text>
</comment>
<feature type="transmembrane region" description="Helical" evidence="1">
    <location>
        <begin position="41"/>
        <end position="60"/>
    </location>
</feature>
<reference evidence="2 3" key="1">
    <citation type="submission" date="2019-03" db="EMBL/GenBank/DDBJ databases">
        <title>Ramlibacter sp. 18x22-1, whole genome shotgun sequence.</title>
        <authorList>
            <person name="Zhang X."/>
            <person name="Feng G."/>
            <person name="Zhu H."/>
        </authorList>
    </citation>
    <scope>NUCLEOTIDE SEQUENCE [LARGE SCALE GENOMIC DNA]</scope>
    <source>
        <strain evidence="2 3">18x22-1</strain>
    </source>
</reference>
<dbReference type="Pfam" id="PF06961">
    <property type="entry name" value="DUF1294"/>
    <property type="match status" value="1"/>
</dbReference>
<proteinExistence type="predicted"/>
<dbReference type="InterPro" id="IPR010718">
    <property type="entry name" value="DUF1294"/>
</dbReference>
<dbReference type="RefSeq" id="WP_135248988.1">
    <property type="nucleotide sequence ID" value="NZ_SMLK01000001.1"/>
</dbReference>
<organism evidence="2 3">
    <name type="scientific">Ramlibacter humi</name>
    <dbReference type="NCBI Taxonomy" id="2530451"/>
    <lineage>
        <taxon>Bacteria</taxon>
        <taxon>Pseudomonadati</taxon>
        <taxon>Pseudomonadota</taxon>
        <taxon>Betaproteobacteria</taxon>
        <taxon>Burkholderiales</taxon>
        <taxon>Comamonadaceae</taxon>
        <taxon>Ramlibacter</taxon>
    </lineage>
</organism>
<keyword evidence="1" id="KW-0472">Membrane</keyword>
<keyword evidence="3" id="KW-1185">Reference proteome</keyword>
<dbReference type="OrthoDB" id="72963at2"/>
<dbReference type="AlphaFoldDB" id="A0A4Z0CBC5"/>
<gene>
    <name evidence="2" type="ORF">EZ216_07105</name>
</gene>
<protein>
    <submittedName>
        <fullName evidence="2">DUF1294 domain-containing protein</fullName>
    </submittedName>
</protein>
<evidence type="ECO:0000313" key="2">
    <source>
        <dbReference type="EMBL" id="TFZ08903.1"/>
    </source>
</evidence>
<accession>A0A4Z0CBC5</accession>
<feature type="transmembrane region" description="Helical" evidence="1">
    <location>
        <begin position="81"/>
        <end position="98"/>
    </location>
</feature>
<dbReference type="Proteomes" id="UP000297839">
    <property type="component" value="Unassembled WGS sequence"/>
</dbReference>
<sequence>MGRQGRNRHARRRIGSGAWLALPLTLAYAAALGWAVVTKRWPWWVLPAAFGVSLLAFFAYRQDKHAAQRGRRRTPENTLHLWSLAGGWPGAWVAQQVLRHKSSKPGFLAAFWATAVLHCAAVGYWLAR</sequence>
<dbReference type="EMBL" id="SMLK01000001">
    <property type="protein sequence ID" value="TFZ08903.1"/>
    <property type="molecule type" value="Genomic_DNA"/>
</dbReference>
<keyword evidence="1" id="KW-1133">Transmembrane helix</keyword>
<keyword evidence="1" id="KW-0812">Transmembrane</keyword>
<evidence type="ECO:0000256" key="1">
    <source>
        <dbReference type="SAM" id="Phobius"/>
    </source>
</evidence>
<name>A0A4Z0CBC5_9BURK</name>
<evidence type="ECO:0000313" key="3">
    <source>
        <dbReference type="Proteomes" id="UP000297839"/>
    </source>
</evidence>